<dbReference type="Gene3D" id="2.30.30.40">
    <property type="entry name" value="SH3 Domains"/>
    <property type="match status" value="1"/>
</dbReference>
<sequence length="564" mass="60997">MAEWSEMFAKEPDLGIMEGAYTKLKSQSRLIFNLYAKEQIANPSCLKDPNLQPPSKPHKREITDTDRQKEEEELQMALAISLKDRPSGGQISTSKAPQQAEGSGRGVQQLHVPAGPAEVAPHTTAATVSRVRALFDFVPTENGELAFKKGDIIAVLESVYKDWWKGSLRGQTGIFPLNYVEKLSDPTQEEVMKEAQMEAEVFAEIKNVEKLLALLSTSSVESNVQENEEITTLYHQTLAIRPKLIELIGKYSQKKDDFMALNEKFIKARRDYESLLETSMSQSASHYGRPGQAPYNYGGDPYQSAGGEPSRYYTPAPQMNPSASPSLQHGAFSPPPQQSGLPYSPGGGRRTSNNFYSPADSHDIGPPPHGAPFYVVGQAPPGTQLPGGPQGVNPNQRPQSSHPPANPSGHSDGQTQPQELATSVYDSPLDGRPPHGIPAQEMLPSPSQPPGQSSYNAYQGYPPQQPPSSTGPVYAEAAASNGPHPYPVLQSSSPSGAGSTVQQTYATPNGGGRPPQNYYTQQHEPPAPIHNAPLPPQQGGAPPHEYYTGRPNELFLPPGSRAQS</sequence>
<dbReference type="SUPFAM" id="SSF50044">
    <property type="entry name" value="SH3-domain"/>
    <property type="match status" value="1"/>
</dbReference>
<dbReference type="SMART" id="SM00326">
    <property type="entry name" value="SH3"/>
    <property type="match status" value="1"/>
</dbReference>
<proteinExistence type="predicted"/>
<evidence type="ECO:0000256" key="2">
    <source>
        <dbReference type="ARBA" id="ARBA00022443"/>
    </source>
</evidence>
<comment type="subcellular location">
    <subcellularLocation>
        <location evidence="6">Endomembrane system</location>
        <topology evidence="6">Peripheral membrane protein</topology>
        <orientation evidence="6">Cytoplasmic side</orientation>
    </subcellularLocation>
    <subcellularLocation>
        <location evidence="1">Endosome membrane</location>
    </subcellularLocation>
</comment>
<dbReference type="CDD" id="cd11805">
    <property type="entry name" value="SH3_GRB2_like_C"/>
    <property type="match status" value="1"/>
</dbReference>
<feature type="compositionally biased region" description="Polar residues" evidence="8">
    <location>
        <begin position="89"/>
        <end position="101"/>
    </location>
</feature>
<evidence type="ECO:0000313" key="10">
    <source>
        <dbReference type="EMBL" id="KAL0638726.1"/>
    </source>
</evidence>
<dbReference type="InterPro" id="IPR001452">
    <property type="entry name" value="SH3_domain"/>
</dbReference>
<accession>A0ABR3GT02</accession>
<evidence type="ECO:0000256" key="7">
    <source>
        <dbReference type="PROSITE-ProRule" id="PRU00192"/>
    </source>
</evidence>
<reference evidence="10 11" key="1">
    <citation type="submission" date="2024-02" db="EMBL/GenBank/DDBJ databases">
        <title>Discinaceae phylogenomics.</title>
        <authorList>
            <person name="Dirks A.C."/>
            <person name="James T.Y."/>
        </authorList>
    </citation>
    <scope>NUCLEOTIDE SEQUENCE [LARGE SCALE GENOMIC DNA]</scope>
    <source>
        <strain evidence="10 11">ACD0624</strain>
    </source>
</reference>
<gene>
    <name evidence="10" type="primary">HSE1</name>
    <name evidence="10" type="ORF">Q9L58_002150</name>
</gene>
<evidence type="ECO:0000256" key="1">
    <source>
        <dbReference type="ARBA" id="ARBA00004608"/>
    </source>
</evidence>
<keyword evidence="5" id="KW-0472">Membrane</keyword>
<feature type="compositionally biased region" description="Polar residues" evidence="8">
    <location>
        <begin position="489"/>
        <end position="507"/>
    </location>
</feature>
<dbReference type="Pfam" id="PF00018">
    <property type="entry name" value="SH3_1"/>
    <property type="match status" value="1"/>
</dbReference>
<feature type="compositionally biased region" description="Polar residues" evidence="8">
    <location>
        <begin position="392"/>
        <end position="425"/>
    </location>
</feature>
<evidence type="ECO:0000313" key="11">
    <source>
        <dbReference type="Proteomes" id="UP001447188"/>
    </source>
</evidence>
<evidence type="ECO:0000256" key="3">
    <source>
        <dbReference type="ARBA" id="ARBA00022448"/>
    </source>
</evidence>
<dbReference type="InterPro" id="IPR036028">
    <property type="entry name" value="SH3-like_dom_sf"/>
</dbReference>
<feature type="compositionally biased region" description="Pro residues" evidence="8">
    <location>
        <begin position="525"/>
        <end position="536"/>
    </location>
</feature>
<comment type="caution">
    <text evidence="10">The sequence shown here is derived from an EMBL/GenBank/DDBJ whole genome shotgun (WGS) entry which is preliminary data.</text>
</comment>
<dbReference type="PRINTS" id="PR01887">
    <property type="entry name" value="SPECTRNALPHA"/>
</dbReference>
<evidence type="ECO:0000256" key="6">
    <source>
        <dbReference type="ARBA" id="ARBA00029433"/>
    </source>
</evidence>
<protein>
    <submittedName>
        <fullName evidence="10">ESCRT-0 subunit protein hse1</fullName>
    </submittedName>
</protein>
<dbReference type="PANTHER" id="PTHR45929">
    <property type="entry name" value="JAK PATHWAY SIGNAL TRANSDUCTION ADAPTOR MOLECULE"/>
    <property type="match status" value="1"/>
</dbReference>
<feature type="compositionally biased region" description="Low complexity" evidence="8">
    <location>
        <begin position="377"/>
        <end position="387"/>
    </location>
</feature>
<dbReference type="InterPro" id="IPR003903">
    <property type="entry name" value="UIM_dom"/>
</dbReference>
<keyword evidence="11" id="KW-1185">Reference proteome</keyword>
<evidence type="ECO:0000256" key="8">
    <source>
        <dbReference type="SAM" id="MobiDB-lite"/>
    </source>
</evidence>
<dbReference type="Pfam" id="PF03127">
    <property type="entry name" value="GAT"/>
    <property type="match status" value="1"/>
</dbReference>
<dbReference type="EMBL" id="JBBBZM010000018">
    <property type="protein sequence ID" value="KAL0638726.1"/>
    <property type="molecule type" value="Genomic_DNA"/>
</dbReference>
<keyword evidence="4" id="KW-0653">Protein transport</keyword>
<feature type="compositionally biased region" description="Polar residues" evidence="8">
    <location>
        <begin position="317"/>
        <end position="327"/>
    </location>
</feature>
<feature type="compositionally biased region" description="Basic and acidic residues" evidence="8">
    <location>
        <begin position="60"/>
        <end position="69"/>
    </location>
</feature>
<keyword evidence="3" id="KW-0813">Transport</keyword>
<dbReference type="PANTHER" id="PTHR45929:SF3">
    <property type="entry name" value="JAK PATHWAY SIGNAL TRANSDUCTION ADAPTOR MOLECULE"/>
    <property type="match status" value="1"/>
</dbReference>
<keyword evidence="2 7" id="KW-0728">SH3 domain</keyword>
<feature type="region of interest" description="Disordered" evidence="8">
    <location>
        <begin position="43"/>
        <end position="69"/>
    </location>
</feature>
<dbReference type="InterPro" id="IPR050670">
    <property type="entry name" value="STAM"/>
</dbReference>
<dbReference type="Proteomes" id="UP001447188">
    <property type="component" value="Unassembled WGS sequence"/>
</dbReference>
<feature type="region of interest" description="Disordered" evidence="8">
    <location>
        <begin position="282"/>
        <end position="564"/>
    </location>
</feature>
<organism evidence="10 11">
    <name type="scientific">Discina gigas</name>
    <dbReference type="NCBI Taxonomy" id="1032678"/>
    <lineage>
        <taxon>Eukaryota</taxon>
        <taxon>Fungi</taxon>
        <taxon>Dikarya</taxon>
        <taxon>Ascomycota</taxon>
        <taxon>Pezizomycotina</taxon>
        <taxon>Pezizomycetes</taxon>
        <taxon>Pezizales</taxon>
        <taxon>Discinaceae</taxon>
        <taxon>Discina</taxon>
    </lineage>
</organism>
<dbReference type="PRINTS" id="PR00452">
    <property type="entry name" value="SH3DOMAIN"/>
</dbReference>
<dbReference type="InterPro" id="IPR004152">
    <property type="entry name" value="GAT_dom"/>
</dbReference>
<dbReference type="Gene3D" id="1.20.5.1940">
    <property type="match status" value="1"/>
</dbReference>
<evidence type="ECO:0000256" key="5">
    <source>
        <dbReference type="ARBA" id="ARBA00023136"/>
    </source>
</evidence>
<feature type="compositionally biased region" description="Low complexity" evidence="8">
    <location>
        <begin position="450"/>
        <end position="472"/>
    </location>
</feature>
<feature type="domain" description="SH3" evidence="9">
    <location>
        <begin position="126"/>
        <end position="185"/>
    </location>
</feature>
<feature type="region of interest" description="Disordered" evidence="8">
    <location>
        <begin position="84"/>
        <end position="107"/>
    </location>
</feature>
<evidence type="ECO:0000256" key="4">
    <source>
        <dbReference type="ARBA" id="ARBA00022927"/>
    </source>
</evidence>
<dbReference type="PROSITE" id="PS50002">
    <property type="entry name" value="SH3"/>
    <property type="match status" value="1"/>
</dbReference>
<evidence type="ECO:0000259" key="9">
    <source>
        <dbReference type="PROSITE" id="PS50002"/>
    </source>
</evidence>
<name>A0ABR3GT02_9PEZI</name>
<dbReference type="PROSITE" id="PS50330">
    <property type="entry name" value="UIM"/>
    <property type="match status" value="1"/>
</dbReference>
<dbReference type="CDD" id="cd21386">
    <property type="entry name" value="GAT_Hse1"/>
    <property type="match status" value="1"/>
</dbReference>